<evidence type="ECO:0000313" key="6">
    <source>
        <dbReference type="EMBL" id="QNP58108.1"/>
    </source>
</evidence>
<comment type="similarity">
    <text evidence="1">Belongs to the CFA/CMAS family.</text>
</comment>
<dbReference type="SUPFAM" id="SSF53335">
    <property type="entry name" value="S-adenosyl-L-methionine-dependent methyltransferases"/>
    <property type="match status" value="1"/>
</dbReference>
<keyword evidence="3 6" id="KW-0808">Transferase</keyword>
<dbReference type="CDD" id="cd02440">
    <property type="entry name" value="AdoMet_MTases"/>
    <property type="match status" value="1"/>
</dbReference>
<dbReference type="InterPro" id="IPR003333">
    <property type="entry name" value="CMAS"/>
</dbReference>
<evidence type="ECO:0000256" key="1">
    <source>
        <dbReference type="ARBA" id="ARBA00010815"/>
    </source>
</evidence>
<evidence type="ECO:0000313" key="7">
    <source>
        <dbReference type="Proteomes" id="UP000516057"/>
    </source>
</evidence>
<dbReference type="GO" id="GO:0032259">
    <property type="term" value="P:methylation"/>
    <property type="evidence" value="ECO:0007669"/>
    <property type="project" value="UniProtKB-KW"/>
</dbReference>
<dbReference type="PANTHER" id="PTHR43667">
    <property type="entry name" value="CYCLOPROPANE-FATTY-ACYL-PHOSPHOLIPID SYNTHASE"/>
    <property type="match status" value="1"/>
</dbReference>
<dbReference type="InterPro" id="IPR029063">
    <property type="entry name" value="SAM-dependent_MTases_sf"/>
</dbReference>
<reference evidence="6 7" key="1">
    <citation type="submission" date="2020-08" db="EMBL/GenBank/DDBJ databases">
        <title>Genome sequence of Acidovorax monticola KACC 19171T.</title>
        <authorList>
            <person name="Hyun D.-W."/>
            <person name="Bae J.-W."/>
        </authorList>
    </citation>
    <scope>NUCLEOTIDE SEQUENCE [LARGE SCALE GENOMIC DNA]</scope>
    <source>
        <strain evidence="6 7">KACC 19171</strain>
    </source>
</reference>
<keyword evidence="2 6" id="KW-0489">Methyltransferase</keyword>
<dbReference type="PANTHER" id="PTHR43667:SF1">
    <property type="entry name" value="CYCLOPROPANE-FATTY-ACYL-PHOSPHOLIPID SYNTHASE"/>
    <property type="match status" value="1"/>
</dbReference>
<keyword evidence="7" id="KW-1185">Reference proteome</keyword>
<dbReference type="Gene3D" id="3.40.50.150">
    <property type="entry name" value="Vaccinia Virus protein VP39"/>
    <property type="match status" value="1"/>
</dbReference>
<gene>
    <name evidence="6" type="ORF">H9L24_13480</name>
</gene>
<evidence type="ECO:0000256" key="3">
    <source>
        <dbReference type="ARBA" id="ARBA00022679"/>
    </source>
</evidence>
<dbReference type="InterPro" id="IPR050723">
    <property type="entry name" value="CFA/CMAS"/>
</dbReference>
<accession>A0A7H0HC42</accession>
<dbReference type="Proteomes" id="UP000516057">
    <property type="component" value="Chromosome"/>
</dbReference>
<dbReference type="RefSeq" id="WP_187735103.1">
    <property type="nucleotide sequence ID" value="NZ_CP060790.1"/>
</dbReference>
<name>A0A7H0HC42_9BURK</name>
<dbReference type="Pfam" id="PF02353">
    <property type="entry name" value="CMAS"/>
    <property type="match status" value="1"/>
</dbReference>
<dbReference type="PIRSF" id="PIRSF003085">
    <property type="entry name" value="CMAS"/>
    <property type="match status" value="1"/>
</dbReference>
<dbReference type="AlphaFoldDB" id="A0A7H0HC42"/>
<dbReference type="GO" id="GO:0008168">
    <property type="term" value="F:methyltransferase activity"/>
    <property type="evidence" value="ECO:0007669"/>
    <property type="project" value="UniProtKB-KW"/>
</dbReference>
<keyword evidence="4" id="KW-0949">S-adenosyl-L-methionine</keyword>
<protein>
    <submittedName>
        <fullName evidence="6">Class I SAM-dependent methyltransferase</fullName>
    </submittedName>
</protein>
<dbReference type="GO" id="GO:0008610">
    <property type="term" value="P:lipid biosynthetic process"/>
    <property type="evidence" value="ECO:0007669"/>
    <property type="project" value="InterPro"/>
</dbReference>
<organism evidence="6 7">
    <name type="scientific">Paenacidovorax monticola</name>
    <dbReference type="NCBI Taxonomy" id="1926868"/>
    <lineage>
        <taxon>Bacteria</taxon>
        <taxon>Pseudomonadati</taxon>
        <taxon>Pseudomonadota</taxon>
        <taxon>Betaproteobacteria</taxon>
        <taxon>Burkholderiales</taxon>
        <taxon>Comamonadaceae</taxon>
        <taxon>Paenacidovorax</taxon>
    </lineage>
</organism>
<sequence>MKHLLSALETRLASSPTPLALELPSGTRLGAAHPSVVLRFHETAGLAALAGGEVGSVGVAMVEGRVDFEGRVRDLMAAAAGLLQSDPVRGSAHWWSQAMARARSMAQHTMARDARQVQFHYDLSDDFYALWLDPRRVYSCAYYRHPGMSLTQAQDAKLDHICRKLDLRPGERFLDIGAGWGALLLHAAEHYAVEAMGITLSRNQHAHVRQLIADRGLQGRVRIELCDYRQLRNEEPFDKVASVGMFEHVGRAQMGPYFEAVRDLLRPGGLLLNHGITSAGVDNAPLGAGMGDFIEKYIFPGGELLHVSTVLHDMARAGLEMVDTENLRPHYARTLWAWSDALEARLPEAERILTAQTDAVQGARALRAYRLYLAGSAMGFERGWMALHQMLAVRPDGDLSSGSMRGAQSGYPFIRDYMYR</sequence>
<evidence type="ECO:0000256" key="2">
    <source>
        <dbReference type="ARBA" id="ARBA00022603"/>
    </source>
</evidence>
<evidence type="ECO:0000256" key="4">
    <source>
        <dbReference type="ARBA" id="ARBA00022691"/>
    </source>
</evidence>
<dbReference type="KEGG" id="amon:H9L24_13480"/>
<evidence type="ECO:0000256" key="5">
    <source>
        <dbReference type="ARBA" id="ARBA00023098"/>
    </source>
</evidence>
<proteinExistence type="inferred from homology"/>
<keyword evidence="5" id="KW-0443">Lipid metabolism</keyword>
<dbReference type="EMBL" id="CP060790">
    <property type="protein sequence ID" value="QNP58108.1"/>
    <property type="molecule type" value="Genomic_DNA"/>
</dbReference>